<dbReference type="GO" id="GO:0101031">
    <property type="term" value="C:protein folding chaperone complex"/>
    <property type="evidence" value="ECO:0007669"/>
    <property type="project" value="TreeGrafter"/>
</dbReference>
<accession>A0AA39QJ88</accession>
<name>A0AA39QJ88_9AGAR</name>
<comment type="caution">
    <text evidence="8">The sequence shown here is derived from an EMBL/GenBank/DDBJ whole genome shotgun (WGS) entry which is preliminary data.</text>
</comment>
<organism evidence="8 9">
    <name type="scientific">Armillaria luteobubalina</name>
    <dbReference type="NCBI Taxonomy" id="153913"/>
    <lineage>
        <taxon>Eukaryota</taxon>
        <taxon>Fungi</taxon>
        <taxon>Dikarya</taxon>
        <taxon>Basidiomycota</taxon>
        <taxon>Agaricomycotina</taxon>
        <taxon>Agaricomycetes</taxon>
        <taxon>Agaricomycetidae</taxon>
        <taxon>Agaricales</taxon>
        <taxon>Marasmiineae</taxon>
        <taxon>Physalacriaceae</taxon>
        <taxon>Armillaria</taxon>
    </lineage>
</organism>
<evidence type="ECO:0000256" key="6">
    <source>
        <dbReference type="SAM" id="MobiDB-lite"/>
    </source>
</evidence>
<dbReference type="SUPFAM" id="SSF48452">
    <property type="entry name" value="TPR-like"/>
    <property type="match status" value="1"/>
</dbReference>
<evidence type="ECO:0000313" key="9">
    <source>
        <dbReference type="Proteomes" id="UP001175228"/>
    </source>
</evidence>
<feature type="compositionally biased region" description="Basic and acidic residues" evidence="6">
    <location>
        <begin position="37"/>
        <end position="47"/>
    </location>
</feature>
<dbReference type="SUPFAM" id="SSF90229">
    <property type="entry name" value="CCCH zinc finger"/>
    <property type="match status" value="1"/>
</dbReference>
<gene>
    <name evidence="8" type="ORF">EDD18DRAFT_1345448</name>
</gene>
<dbReference type="InterPro" id="IPR011990">
    <property type="entry name" value="TPR-like_helical_dom_sf"/>
</dbReference>
<feature type="compositionally biased region" description="Basic residues" evidence="6">
    <location>
        <begin position="348"/>
        <end position="363"/>
    </location>
</feature>
<dbReference type="Gene3D" id="1.25.40.10">
    <property type="entry name" value="Tetratricopeptide repeat domain"/>
    <property type="match status" value="1"/>
</dbReference>
<dbReference type="Proteomes" id="UP001175228">
    <property type="component" value="Unassembled WGS sequence"/>
</dbReference>
<feature type="domain" description="C3H1-type" evidence="7">
    <location>
        <begin position="203"/>
        <end position="225"/>
    </location>
</feature>
<feature type="region of interest" description="Disordered" evidence="6">
    <location>
        <begin position="169"/>
        <end position="194"/>
    </location>
</feature>
<keyword evidence="3" id="KW-0802">TPR repeat</keyword>
<evidence type="ECO:0000313" key="8">
    <source>
        <dbReference type="EMBL" id="KAK0502628.1"/>
    </source>
</evidence>
<dbReference type="PANTHER" id="PTHR46423">
    <property type="entry name" value="RNA POLYMERASE II-ASSOCIATED PROTEIN 3"/>
    <property type="match status" value="1"/>
</dbReference>
<keyword evidence="2 5" id="KW-0863">Zinc-finger</keyword>
<feature type="region of interest" description="Disordered" evidence="6">
    <location>
        <begin position="1"/>
        <end position="47"/>
    </location>
</feature>
<evidence type="ECO:0000256" key="2">
    <source>
        <dbReference type="ARBA" id="ARBA00022771"/>
    </source>
</evidence>
<dbReference type="InterPro" id="IPR036855">
    <property type="entry name" value="Znf_CCCH_sf"/>
</dbReference>
<dbReference type="InterPro" id="IPR051966">
    <property type="entry name" value="RPAP3"/>
</dbReference>
<reference evidence="8" key="1">
    <citation type="submission" date="2023-06" db="EMBL/GenBank/DDBJ databases">
        <authorList>
            <consortium name="Lawrence Berkeley National Laboratory"/>
            <person name="Ahrendt S."/>
            <person name="Sahu N."/>
            <person name="Indic B."/>
            <person name="Wong-Bajracharya J."/>
            <person name="Merenyi Z."/>
            <person name="Ke H.-M."/>
            <person name="Monk M."/>
            <person name="Kocsube S."/>
            <person name="Drula E."/>
            <person name="Lipzen A."/>
            <person name="Balint B."/>
            <person name="Henrissat B."/>
            <person name="Andreopoulos B."/>
            <person name="Martin F.M."/>
            <person name="Harder C.B."/>
            <person name="Rigling D."/>
            <person name="Ford K.L."/>
            <person name="Foster G.D."/>
            <person name="Pangilinan J."/>
            <person name="Papanicolaou A."/>
            <person name="Barry K."/>
            <person name="LaButti K."/>
            <person name="Viragh M."/>
            <person name="Koriabine M."/>
            <person name="Yan M."/>
            <person name="Riley R."/>
            <person name="Champramary S."/>
            <person name="Plett K.L."/>
            <person name="Tsai I.J."/>
            <person name="Slot J."/>
            <person name="Sipos G."/>
            <person name="Plett J."/>
            <person name="Nagy L.G."/>
            <person name="Grigoriev I.V."/>
        </authorList>
    </citation>
    <scope>NUCLEOTIDE SEQUENCE</scope>
    <source>
        <strain evidence="8">HWK02</strain>
    </source>
</reference>
<proteinExistence type="predicted"/>
<feature type="compositionally biased region" description="Basic and acidic residues" evidence="6">
    <location>
        <begin position="321"/>
        <end position="331"/>
    </location>
</feature>
<dbReference type="SMART" id="SM00356">
    <property type="entry name" value="ZnF_C3H1"/>
    <property type="match status" value="2"/>
</dbReference>
<evidence type="ECO:0000256" key="3">
    <source>
        <dbReference type="ARBA" id="ARBA00022803"/>
    </source>
</evidence>
<evidence type="ECO:0000256" key="1">
    <source>
        <dbReference type="ARBA" id="ARBA00022723"/>
    </source>
</evidence>
<dbReference type="AlphaFoldDB" id="A0AA39QJ88"/>
<feature type="compositionally biased region" description="Low complexity" evidence="6">
    <location>
        <begin position="364"/>
        <end position="381"/>
    </location>
</feature>
<dbReference type="InterPro" id="IPR000571">
    <property type="entry name" value="Znf_CCCH"/>
</dbReference>
<dbReference type="PANTHER" id="PTHR46423:SF1">
    <property type="entry name" value="RNA POLYMERASE II-ASSOCIATED PROTEIN 3"/>
    <property type="match status" value="1"/>
</dbReference>
<dbReference type="EMBL" id="JAUEPU010000004">
    <property type="protein sequence ID" value="KAK0502628.1"/>
    <property type="molecule type" value="Genomic_DNA"/>
</dbReference>
<sequence>MSTENNAFHRQRVLAPNDPNAKALEERAKKRAQRSAQRREEAEKIKDQGNDLFKAQKYAEAAQKYCQALDVGGAKAVIMCNLAAAFLKLEFLDLAEEVANQALLRDPALHKARYRRGMARKGLHRYRGALIDFESILTSDPDSEHILSEAQAARDACLEGLCSISDDGYASSDYEAPSEDGDKDDASTNSDSSDCRHVGNGVACRFYNHGGCNRGENCAFSHAPDDKSVRDDLGKNVCLHFLLGNCRFGDAKCIYSHTRRYLREDGFWNNEEAMAVLRYIYELKTEEERMERRLMRNAFRTIPRGIPYSSFPGGRVSSRSVADRIRPRDLETNAQPSGSGSSSDPKGKGKGKGKGKAKGKKKAAPSSSPSAPTPSSSSTPSDVRDQFILVLSLEHEDYYSDILSHLFSALKTRITTQQALTENSALQLLRSANLVGVLVTDAAITSRKHKNVLTRLVEWTKAGGCVVVGGMFSNHINETDMGRFFGSSWGLPWRMGSYHRTTFNRNEEHSTVKQNPSLPFSYSMKAVHLSGVDSSMALYKATMNSRIESMVFAAAPVQDLAETPVAQTRVGKGYFGYLGDVNGEDLSTPVVLAMLGILDQRRLASLAPASSTTGATSVSATAPPSPYTKFILLLSLENEASFDEIHAHFLSALRSKARVERALTQSEALIFLASPDLGGVFVTDPGITHEKYNSVLTKLIQYTKAGGLVVIGGFFSTFVSFLDIDKFWLKWGQIWKMGSYHRETFYRNASNATVQVNPSLAKDCTMKAVYLKNVKPSSAMYKGAEQTHDEDIETPVIHTKLELGYLGYLGDVNAEQSSTNVLLSMLGLLDFRYDASPVPQPSASSSSLSTASGSRSSTQSVVRPSQSANSFILLISLENEPFFEDIHKNLLMALRSRRRVVQALSADSAMQSLASPNIAGVFVTDPGIVRNKHKRVLTKLVSYTKDGGLVVFGGLFSTFIRPPEMDKFWSTAWGLSWKMGDYERKMFHRQEGNDTVKSSKGLHASYSMKAVHLKGINSAAAVYKDRDQHGELQAPVVRVKFGAGYLGYLGDVNAEEESTDVVLAMLGLLAT</sequence>
<feature type="region of interest" description="Disordered" evidence="6">
    <location>
        <begin position="310"/>
        <end position="381"/>
    </location>
</feature>
<dbReference type="Gene3D" id="3.30.1370.210">
    <property type="match status" value="1"/>
</dbReference>
<dbReference type="InterPro" id="IPR019734">
    <property type="entry name" value="TPR_rpt"/>
</dbReference>
<dbReference type="SMART" id="SM00028">
    <property type="entry name" value="TPR"/>
    <property type="match status" value="3"/>
</dbReference>
<feature type="region of interest" description="Disordered" evidence="6">
    <location>
        <begin position="842"/>
        <end position="861"/>
    </location>
</feature>
<feature type="zinc finger region" description="C3H1-type" evidence="5">
    <location>
        <begin position="232"/>
        <end position="260"/>
    </location>
</feature>
<dbReference type="PROSITE" id="PS50103">
    <property type="entry name" value="ZF_C3H1"/>
    <property type="match status" value="2"/>
</dbReference>
<evidence type="ECO:0000256" key="5">
    <source>
        <dbReference type="PROSITE-ProRule" id="PRU00723"/>
    </source>
</evidence>
<keyword evidence="4 5" id="KW-0862">Zinc</keyword>
<keyword evidence="9" id="KW-1185">Reference proteome</keyword>
<evidence type="ECO:0000256" key="4">
    <source>
        <dbReference type="ARBA" id="ARBA00022833"/>
    </source>
</evidence>
<protein>
    <recommendedName>
        <fullName evidence="7">C3H1-type domain-containing protein</fullName>
    </recommendedName>
</protein>
<evidence type="ECO:0000259" key="7">
    <source>
        <dbReference type="PROSITE" id="PS50103"/>
    </source>
</evidence>
<dbReference type="GO" id="GO:0008270">
    <property type="term" value="F:zinc ion binding"/>
    <property type="evidence" value="ECO:0007669"/>
    <property type="project" value="UniProtKB-KW"/>
</dbReference>
<feature type="domain" description="C3H1-type" evidence="7">
    <location>
        <begin position="232"/>
        <end position="260"/>
    </location>
</feature>
<keyword evidence="1 5" id="KW-0479">Metal-binding</keyword>
<feature type="zinc finger region" description="C3H1-type" evidence="5">
    <location>
        <begin position="203"/>
        <end position="225"/>
    </location>
</feature>